<evidence type="ECO:0000313" key="3">
    <source>
        <dbReference type="Proteomes" id="UP000474296"/>
    </source>
</evidence>
<dbReference type="CDD" id="cd03812">
    <property type="entry name" value="GT4_CapH-like"/>
    <property type="match status" value="1"/>
</dbReference>
<keyword evidence="2" id="KW-0808">Transferase</keyword>
<dbReference type="EMBL" id="JAABOQ010000001">
    <property type="protein sequence ID" value="NER15575.1"/>
    <property type="molecule type" value="Genomic_DNA"/>
</dbReference>
<organism evidence="2 3">
    <name type="scientific">Spongiivirga citrea</name>
    <dbReference type="NCBI Taxonomy" id="1481457"/>
    <lineage>
        <taxon>Bacteria</taxon>
        <taxon>Pseudomonadati</taxon>
        <taxon>Bacteroidota</taxon>
        <taxon>Flavobacteriia</taxon>
        <taxon>Flavobacteriales</taxon>
        <taxon>Flavobacteriaceae</taxon>
        <taxon>Spongiivirga</taxon>
    </lineage>
</organism>
<sequence length="378" mass="43173">MEPIRVLQVLTIMNRGGAETMIMNYYRNIDRSVVQFDFLLHRKEEGVFDSEIKGLGGRIYRLQNISLKNLSSYKKELSHFFENHPEYRIVHSHLNALSVFVMKAAKKAKIPIRIAHSHTSLYNLNLNPFSDKKHDLSFAIRFFAQNFYKRKVPSYANVYFSCGKKAGNWLFGSKNSDKVRIINNAIDTHQFTYNPEISKTKKIALELSDKFIVGHVGNFVQEKNHRFIIEIFNELLKQEKNVLLVLVGAGDDSDIRKLADQLGLENQVVFLGARNDVPEILQAMDIFLFPSTNEGLPVTLIEAQAAGLPIIASDEISKELNVTGLVNFLSLKTPPLNWAKILLGSRFNRRSDMSKKIIEAAYDIKSNAKELQEFYCNN</sequence>
<reference evidence="2 3" key="1">
    <citation type="submission" date="2020-01" db="EMBL/GenBank/DDBJ databases">
        <title>Spongiivirga citrea KCTC 32990T.</title>
        <authorList>
            <person name="Wang G."/>
        </authorList>
    </citation>
    <scope>NUCLEOTIDE SEQUENCE [LARGE SCALE GENOMIC DNA]</scope>
    <source>
        <strain evidence="2 3">KCTC 32990</strain>
    </source>
</reference>
<comment type="caution">
    <text evidence="2">The sequence shown here is derived from an EMBL/GenBank/DDBJ whole genome shotgun (WGS) entry which is preliminary data.</text>
</comment>
<evidence type="ECO:0000313" key="2">
    <source>
        <dbReference type="EMBL" id="NER15575.1"/>
    </source>
</evidence>
<accession>A0A6M0CCR1</accession>
<dbReference type="Proteomes" id="UP000474296">
    <property type="component" value="Unassembled WGS sequence"/>
</dbReference>
<dbReference type="PANTHER" id="PTHR45947">
    <property type="entry name" value="SULFOQUINOVOSYL TRANSFERASE SQD2"/>
    <property type="match status" value="1"/>
</dbReference>
<dbReference type="SUPFAM" id="SSF53756">
    <property type="entry name" value="UDP-Glycosyltransferase/glycogen phosphorylase"/>
    <property type="match status" value="1"/>
</dbReference>
<dbReference type="GO" id="GO:0016757">
    <property type="term" value="F:glycosyltransferase activity"/>
    <property type="evidence" value="ECO:0007669"/>
    <property type="project" value="InterPro"/>
</dbReference>
<dbReference type="Pfam" id="PF00534">
    <property type="entry name" value="Glycos_transf_1"/>
    <property type="match status" value="1"/>
</dbReference>
<keyword evidence="3" id="KW-1185">Reference proteome</keyword>
<dbReference type="InterPro" id="IPR001296">
    <property type="entry name" value="Glyco_trans_1"/>
</dbReference>
<protein>
    <submittedName>
        <fullName evidence="2">Glycosyltransferase</fullName>
    </submittedName>
</protein>
<dbReference type="PANTHER" id="PTHR45947:SF3">
    <property type="entry name" value="SULFOQUINOVOSYL TRANSFERASE SQD2"/>
    <property type="match status" value="1"/>
</dbReference>
<name>A0A6M0CCR1_9FLAO</name>
<feature type="domain" description="Glycosyl transferase family 1" evidence="1">
    <location>
        <begin position="201"/>
        <end position="314"/>
    </location>
</feature>
<gene>
    <name evidence="2" type="ORF">GWK10_00025</name>
</gene>
<proteinExistence type="predicted"/>
<dbReference type="Gene3D" id="3.40.50.2000">
    <property type="entry name" value="Glycogen Phosphorylase B"/>
    <property type="match status" value="2"/>
</dbReference>
<dbReference type="RefSeq" id="WP_164028855.1">
    <property type="nucleotide sequence ID" value="NZ_JAABOQ010000001.1"/>
</dbReference>
<dbReference type="AlphaFoldDB" id="A0A6M0CCR1"/>
<dbReference type="InterPro" id="IPR050194">
    <property type="entry name" value="Glycosyltransferase_grp1"/>
</dbReference>
<evidence type="ECO:0000259" key="1">
    <source>
        <dbReference type="Pfam" id="PF00534"/>
    </source>
</evidence>